<evidence type="ECO:0000313" key="1">
    <source>
        <dbReference type="EMBL" id="GES83371.1"/>
    </source>
</evidence>
<dbReference type="OrthoDB" id="2432937at2759"/>
<reference evidence="1" key="1">
    <citation type="submission" date="2019-10" db="EMBL/GenBank/DDBJ databases">
        <title>Conservation and host-specific expression of non-tandemly repeated heterogenous ribosome RNA gene in arbuscular mycorrhizal fungi.</title>
        <authorList>
            <person name="Maeda T."/>
            <person name="Kobayashi Y."/>
            <person name="Nakagawa T."/>
            <person name="Ezawa T."/>
            <person name="Yamaguchi K."/>
            <person name="Bino T."/>
            <person name="Nishimoto Y."/>
            <person name="Shigenobu S."/>
            <person name="Kawaguchi M."/>
        </authorList>
    </citation>
    <scope>NUCLEOTIDE SEQUENCE</scope>
    <source>
        <strain evidence="1">HR1</strain>
    </source>
</reference>
<evidence type="ECO:0000313" key="2">
    <source>
        <dbReference type="Proteomes" id="UP000615446"/>
    </source>
</evidence>
<dbReference type="EMBL" id="BLAL01000068">
    <property type="protein sequence ID" value="GES83371.1"/>
    <property type="molecule type" value="Genomic_DNA"/>
</dbReference>
<accession>A0A8H3LCU6</accession>
<name>A0A8H3LCU6_9GLOM</name>
<dbReference type="Proteomes" id="UP000615446">
    <property type="component" value="Unassembled WGS sequence"/>
</dbReference>
<dbReference type="AlphaFoldDB" id="A0A8H3LCU6"/>
<protein>
    <submittedName>
        <fullName evidence="1">Uncharacterized protein</fullName>
    </submittedName>
</protein>
<proteinExistence type="predicted"/>
<comment type="caution">
    <text evidence="1">The sequence shown here is derived from an EMBL/GenBank/DDBJ whole genome shotgun (WGS) entry which is preliminary data.</text>
</comment>
<sequence>MQTESSQKNPIFPNVEYFLPDDDYDSDDFDFLEYDLVEKLDEINTEQSEGIIEEMEKDEDTTVDDKEDNIIIEKEDDIIIEDEINEINNNLQKRKRKRSKKILLQADIDKLRSKLHANKYFMEEITPELIRCKCGKEIRLDRKFRDKNLTTHGELSSCKYSNEGQPSIKAFFKPKKIRVEEENIIVKRVACKGLYEEKYQEYVLNSPAEFGGSIRPDIAAKELFPEVIKASLRLKSLGKTRCADLKNYLRAHAIWILDKTTLSVRSKMCENFTTRELGICDECDKLRKNSRLNQATKKQRATGKNIRFIPKWYLEHPLSKLLLNTNLKSLWVSADNNDNDAELWFKLAQFGKDRLFKGERTFQELASLMIQIQEKKLQDKKMTGLRYSEYLKQFFCLLSDSSREYEIFRQMFAGMSIRSIRYMRANESDIISNPELVYENILKVVRLIKALNWNGPIVGMTDCTKVRPKLTYSDELGCIVGSTLKLSETSVQTYDDIHKIINNIKQKKAIATQVRVVVLKIPIEKIPPIVIAILPTNGESNATAIYDLLMNAESFFEFHDNYYNVHFQMPMYRNLPIITVQDPKHARKTARNQLHSGARLLVLRNNVILYRHLLTLAQAKDHAIYIRDVVNVDKQDDGAAYRLFHSDILEQIYQNEMENNEMRSLFVYLFVLGDLFDSYLNHNIFHKERIIMAMRGYFFLKMWAEYIENAEHLFGISRQITNDFSFYEFFKIQQRVAYRDKIIRQGIQIQKEKTSASGYVFDFNPNSISNENIDILRIWPDDNAIYDAIKITYNDAAGFIKALGIKLLNDKTIPHFYISTSHHSMVISNLLNNNDDFDVDNVSGFDFNSEEINLDDLNENSFTSAASEVARLSRLADLTESESNEVSELSDSSKTELDYIINTTTKLSSLTEFQQNELFDTNGSMNISQIIQTRTSHNASERPCQNHGTLEPTIRSRKERWTGRKNLENIGLPQYINAPNISRANVTDNNPLRENGFILYISKESSN</sequence>
<organism evidence="1 2">
    <name type="scientific">Rhizophagus clarus</name>
    <dbReference type="NCBI Taxonomy" id="94130"/>
    <lineage>
        <taxon>Eukaryota</taxon>
        <taxon>Fungi</taxon>
        <taxon>Fungi incertae sedis</taxon>
        <taxon>Mucoromycota</taxon>
        <taxon>Glomeromycotina</taxon>
        <taxon>Glomeromycetes</taxon>
        <taxon>Glomerales</taxon>
        <taxon>Glomeraceae</taxon>
        <taxon>Rhizophagus</taxon>
    </lineage>
</organism>
<gene>
    <name evidence="1" type="ORF">RCL2_001052900</name>
</gene>